<dbReference type="AlphaFoldDB" id="A0A1B2I727"/>
<dbReference type="RefSeq" id="WP_066746732.1">
    <property type="nucleotide sequence ID" value="NZ_CALCLR010000006.1"/>
</dbReference>
<dbReference type="Pfam" id="PF16868">
    <property type="entry name" value="NMT1_3"/>
    <property type="match status" value="1"/>
</dbReference>
<dbReference type="EMBL" id="CP016757">
    <property type="protein sequence ID" value="ANZ45781.1"/>
    <property type="molecule type" value="Genomic_DNA"/>
</dbReference>
<proteinExistence type="predicted"/>
<dbReference type="NCBIfam" id="TIGR02122">
    <property type="entry name" value="TRAP_TAXI"/>
    <property type="match status" value="1"/>
</dbReference>
<dbReference type="PANTHER" id="PTHR42941:SF1">
    <property type="entry name" value="SLL1037 PROTEIN"/>
    <property type="match status" value="1"/>
</dbReference>
<accession>A0A1B2I727</accession>
<dbReference type="SUPFAM" id="SSF53850">
    <property type="entry name" value="Periplasmic binding protein-like II"/>
    <property type="match status" value="1"/>
</dbReference>
<dbReference type="PANTHER" id="PTHR42941">
    <property type="entry name" value="SLL1037 PROTEIN"/>
    <property type="match status" value="1"/>
</dbReference>
<evidence type="ECO:0000313" key="2">
    <source>
        <dbReference type="Proteomes" id="UP000093044"/>
    </source>
</evidence>
<dbReference type="STRING" id="1197717.BED41_12230"/>
<protein>
    <submittedName>
        <fullName evidence="1">C4-dicarboxylate ABC transporter substrate-binding protein</fullName>
    </submittedName>
</protein>
<dbReference type="InterPro" id="IPR011852">
    <property type="entry name" value="TRAP_TAXI"/>
</dbReference>
<sequence length="318" mass="33554">MKKGIIVTLVALLAALSLTTVAMAAPTYMSIATGGTTGTYYAVGGALAAAVTKGGKIQCTAETGNASVANVNLIATKGIEIAFVQNDITYWAYNGELMFQGKPLKNIRAVASLYPEHIQVVVAKDAGIKSIADLKGKRVGVGAPGSGVEGDVQAIFKVAGLTYKDLKKADFLDFAATTSRFKDNQIDAGFVVAGYPTASIMDLTTTKDVDLLSFDDAFLAKLHKVYPYFVASTIPANTYKGIDKVTKTPAVMAILITNDAVPADQVYEFLTAMFDNLKDIAAVHAKGKEITLKGALDGLTAPLHPGAEKFYKEKGLIK</sequence>
<keyword evidence="2" id="KW-1185">Reference proteome</keyword>
<dbReference type="KEGG" id="cpor:BED41_12230"/>
<dbReference type="CDD" id="cd13567">
    <property type="entry name" value="PBP2_TtGluBP"/>
    <property type="match status" value="1"/>
</dbReference>
<evidence type="ECO:0000313" key="1">
    <source>
        <dbReference type="EMBL" id="ANZ45781.1"/>
    </source>
</evidence>
<organism evidence="1 2">
    <name type="scientific">Cloacibacillus porcorum</name>
    <dbReference type="NCBI Taxonomy" id="1197717"/>
    <lineage>
        <taxon>Bacteria</taxon>
        <taxon>Thermotogati</taxon>
        <taxon>Synergistota</taxon>
        <taxon>Synergistia</taxon>
        <taxon>Synergistales</taxon>
        <taxon>Synergistaceae</taxon>
        <taxon>Cloacibacillus</taxon>
    </lineage>
</organism>
<dbReference type="OrthoDB" id="9776669at2"/>
<dbReference type="Gene3D" id="3.40.190.10">
    <property type="entry name" value="Periplasmic binding protein-like II"/>
    <property type="match status" value="2"/>
</dbReference>
<dbReference type="GeneID" id="83058614"/>
<gene>
    <name evidence="1" type="ORF">BED41_12230</name>
</gene>
<dbReference type="Proteomes" id="UP000093044">
    <property type="component" value="Chromosome"/>
</dbReference>
<reference evidence="1" key="1">
    <citation type="submission" date="2016-08" db="EMBL/GenBank/DDBJ databases">
        <title>Complete genome of Cloacibacillus porcorum.</title>
        <authorList>
            <person name="Looft T."/>
            <person name="Bayles D.O."/>
            <person name="Alt D.P."/>
        </authorList>
    </citation>
    <scope>NUCLEOTIDE SEQUENCE [LARGE SCALE GENOMIC DNA]</scope>
    <source>
        <strain evidence="1">CL-84</strain>
    </source>
</reference>
<name>A0A1B2I727_9BACT</name>